<evidence type="ECO:0000313" key="1">
    <source>
        <dbReference type="Proteomes" id="UP000095281"/>
    </source>
</evidence>
<organism evidence="1 2">
    <name type="scientific">Meloidogyne hapla</name>
    <name type="common">Root-knot nematode worm</name>
    <dbReference type="NCBI Taxonomy" id="6305"/>
    <lineage>
        <taxon>Eukaryota</taxon>
        <taxon>Metazoa</taxon>
        <taxon>Ecdysozoa</taxon>
        <taxon>Nematoda</taxon>
        <taxon>Chromadorea</taxon>
        <taxon>Rhabditida</taxon>
        <taxon>Tylenchina</taxon>
        <taxon>Tylenchomorpha</taxon>
        <taxon>Tylenchoidea</taxon>
        <taxon>Meloidogynidae</taxon>
        <taxon>Meloidogyninae</taxon>
        <taxon>Meloidogyne</taxon>
    </lineage>
</organism>
<sequence length="100" mass="11653">MIYGMLYKKDNQESSDNRVISNCRMGFGNYTQLDNELSEYRSNNQTNSNLDRIIKGCIQLEANKRPSASAILDFLNNVCDGFEYERELIVNDEIKWCKEI</sequence>
<accession>A0A1I8AY23</accession>
<dbReference type="WBParaSite" id="MhA1_Contig1006.frz3.gene9">
    <property type="protein sequence ID" value="MhA1_Contig1006.frz3.gene9"/>
    <property type="gene ID" value="MhA1_Contig1006.frz3.gene9"/>
</dbReference>
<dbReference type="Proteomes" id="UP000095281">
    <property type="component" value="Unplaced"/>
</dbReference>
<name>A0A1I8AY23_MELHA</name>
<keyword evidence="1" id="KW-1185">Reference proteome</keyword>
<evidence type="ECO:0000313" key="2">
    <source>
        <dbReference type="WBParaSite" id="MhA1_Contig1006.frz3.gene9"/>
    </source>
</evidence>
<proteinExistence type="predicted"/>
<protein>
    <submittedName>
        <fullName evidence="2">Protein kinase domain-containing protein</fullName>
    </submittedName>
</protein>
<dbReference type="AlphaFoldDB" id="A0A1I8AY23"/>
<reference evidence="2" key="1">
    <citation type="submission" date="2016-11" db="UniProtKB">
        <authorList>
            <consortium name="WormBaseParasite"/>
        </authorList>
    </citation>
    <scope>IDENTIFICATION</scope>
</reference>